<accession>A0AAD4T0D0</accession>
<dbReference type="GO" id="GO:0046872">
    <property type="term" value="F:metal ion binding"/>
    <property type="evidence" value="ECO:0007669"/>
    <property type="project" value="UniProtKB-KW"/>
</dbReference>
<evidence type="ECO:0000256" key="1">
    <source>
        <dbReference type="ARBA" id="ARBA00000189"/>
    </source>
</evidence>
<dbReference type="GO" id="GO:0006979">
    <property type="term" value="P:response to oxidative stress"/>
    <property type="evidence" value="ECO:0007669"/>
    <property type="project" value="InterPro"/>
</dbReference>
<dbReference type="EMBL" id="JAJJMB010007708">
    <property type="protein sequence ID" value="KAI3928841.1"/>
    <property type="molecule type" value="Genomic_DNA"/>
</dbReference>
<feature type="signal peptide" evidence="11">
    <location>
        <begin position="1"/>
        <end position="17"/>
    </location>
</feature>
<comment type="cofactor">
    <cofactor evidence="9">
        <name>Ca(2+)</name>
        <dbReference type="ChEBI" id="CHEBI:29108"/>
    </cofactor>
    <text evidence="9">Binds 2 calcium ions per subunit.</text>
</comment>
<comment type="cofactor">
    <cofactor evidence="2">
        <name>heme b</name>
        <dbReference type="ChEBI" id="CHEBI:60344"/>
    </cofactor>
</comment>
<dbReference type="GO" id="GO:0140825">
    <property type="term" value="F:lactoperoxidase activity"/>
    <property type="evidence" value="ECO:0007669"/>
    <property type="project" value="UniProtKB-EC"/>
</dbReference>
<evidence type="ECO:0000256" key="3">
    <source>
        <dbReference type="ARBA" id="ARBA00022559"/>
    </source>
</evidence>
<keyword evidence="11" id="KW-0732">Signal</keyword>
<keyword evidence="5 9" id="KW-0479">Metal-binding</keyword>
<comment type="catalytic activity">
    <reaction evidence="1">
        <text>2 a phenolic donor + H2O2 = 2 a phenolic radical donor + 2 H2O</text>
        <dbReference type="Rhea" id="RHEA:56136"/>
        <dbReference type="ChEBI" id="CHEBI:15377"/>
        <dbReference type="ChEBI" id="CHEBI:16240"/>
        <dbReference type="ChEBI" id="CHEBI:139520"/>
        <dbReference type="ChEBI" id="CHEBI:139521"/>
        <dbReference type="EC" id="1.11.1.7"/>
    </reaction>
</comment>
<keyword evidence="7" id="KW-0408">Iron</keyword>
<dbReference type="AlphaFoldDB" id="A0AAD4T0D0"/>
<evidence type="ECO:0000256" key="9">
    <source>
        <dbReference type="PIRSR" id="PIRSR600823-3"/>
    </source>
</evidence>
<keyword evidence="9" id="KW-0106">Calcium</keyword>
<feature type="site" description="Transition state stabilizer" evidence="10">
    <location>
        <position position="92"/>
    </location>
</feature>
<keyword evidence="4" id="KW-0349">Heme</keyword>
<dbReference type="InterPro" id="IPR002016">
    <property type="entry name" value="Haem_peroxidase"/>
</dbReference>
<keyword evidence="3" id="KW-0575">Peroxidase</keyword>
<sequence>MLKKWILMLFPVSVILSVITEDSISDSSSSPPPSSSFWFNSMIGNQTFTFSANQSLEFDFYRNSCPDAEKTIRSTLLQLFRNQSIVAPALVRLLFHDCFIM</sequence>
<keyword evidence="6" id="KW-0560">Oxidoreductase</keyword>
<feature type="chain" id="PRO_5042160315" description="Plant heme peroxidase family profile domain-containing protein" evidence="11">
    <location>
        <begin position="18"/>
        <end position="101"/>
    </location>
</feature>
<dbReference type="Gene3D" id="1.10.520.10">
    <property type="match status" value="1"/>
</dbReference>
<feature type="binding site" evidence="9">
    <location>
        <position position="97"/>
    </location>
    <ligand>
        <name>Ca(2+)</name>
        <dbReference type="ChEBI" id="CHEBI:29108"/>
        <label>1</label>
    </ligand>
</feature>
<dbReference type="SUPFAM" id="SSF48113">
    <property type="entry name" value="Heme-dependent peroxidases"/>
    <property type="match status" value="1"/>
</dbReference>
<evidence type="ECO:0000256" key="11">
    <source>
        <dbReference type="SAM" id="SignalP"/>
    </source>
</evidence>
<evidence type="ECO:0000256" key="5">
    <source>
        <dbReference type="ARBA" id="ARBA00022723"/>
    </source>
</evidence>
<dbReference type="PROSITE" id="PS50873">
    <property type="entry name" value="PEROXIDASE_4"/>
    <property type="match status" value="1"/>
</dbReference>
<dbReference type="InterPro" id="IPR010255">
    <property type="entry name" value="Haem_peroxidase_sf"/>
</dbReference>
<proteinExistence type="predicted"/>
<dbReference type="InterPro" id="IPR000823">
    <property type="entry name" value="Peroxidase_pln"/>
</dbReference>
<dbReference type="PRINTS" id="PR00461">
    <property type="entry name" value="PLPEROXIDASE"/>
</dbReference>
<evidence type="ECO:0000259" key="12">
    <source>
        <dbReference type="PROSITE" id="PS50873"/>
    </source>
</evidence>
<keyword evidence="14" id="KW-1185">Reference proteome</keyword>
<protein>
    <recommendedName>
        <fullName evidence="12">Plant heme peroxidase family profile domain-containing protein</fullName>
    </recommendedName>
</protein>
<organism evidence="13 14">
    <name type="scientific">Papaver atlanticum</name>
    <dbReference type="NCBI Taxonomy" id="357466"/>
    <lineage>
        <taxon>Eukaryota</taxon>
        <taxon>Viridiplantae</taxon>
        <taxon>Streptophyta</taxon>
        <taxon>Embryophyta</taxon>
        <taxon>Tracheophyta</taxon>
        <taxon>Spermatophyta</taxon>
        <taxon>Magnoliopsida</taxon>
        <taxon>Ranunculales</taxon>
        <taxon>Papaveraceae</taxon>
        <taxon>Papaveroideae</taxon>
        <taxon>Papaver</taxon>
    </lineage>
</organism>
<gene>
    <name evidence="13" type="ORF">MKW98_024442</name>
</gene>
<feature type="non-terminal residue" evidence="13">
    <location>
        <position position="101"/>
    </location>
</feature>
<evidence type="ECO:0000256" key="8">
    <source>
        <dbReference type="PIRSR" id="PIRSR600823-1"/>
    </source>
</evidence>
<dbReference type="InterPro" id="IPR019794">
    <property type="entry name" value="Peroxidases_AS"/>
</dbReference>
<comment type="caution">
    <text evidence="13">The sequence shown here is derived from an EMBL/GenBank/DDBJ whole genome shotgun (WGS) entry which is preliminary data.</text>
</comment>
<feature type="domain" description="Plant heme peroxidase family profile" evidence="12">
    <location>
        <begin position="55"/>
        <end position="101"/>
    </location>
</feature>
<dbReference type="PROSITE" id="PS00436">
    <property type="entry name" value="PEROXIDASE_2"/>
    <property type="match status" value="1"/>
</dbReference>
<name>A0AAD4T0D0_9MAGN</name>
<evidence type="ECO:0000256" key="7">
    <source>
        <dbReference type="ARBA" id="ARBA00023004"/>
    </source>
</evidence>
<feature type="active site" description="Proton acceptor" evidence="8">
    <location>
        <position position="96"/>
    </location>
</feature>
<evidence type="ECO:0000256" key="6">
    <source>
        <dbReference type="ARBA" id="ARBA00023002"/>
    </source>
</evidence>
<dbReference type="GO" id="GO:0020037">
    <property type="term" value="F:heme binding"/>
    <property type="evidence" value="ECO:0007669"/>
    <property type="project" value="InterPro"/>
</dbReference>
<dbReference type="Proteomes" id="UP001202328">
    <property type="component" value="Unassembled WGS sequence"/>
</dbReference>
<evidence type="ECO:0000256" key="10">
    <source>
        <dbReference type="PIRSR" id="PIRSR600823-4"/>
    </source>
</evidence>
<reference evidence="13" key="1">
    <citation type="submission" date="2022-04" db="EMBL/GenBank/DDBJ databases">
        <title>A functionally conserved STORR gene fusion in Papaver species that diverged 16.8 million years ago.</title>
        <authorList>
            <person name="Catania T."/>
        </authorList>
    </citation>
    <scope>NUCLEOTIDE SEQUENCE</scope>
    <source>
        <strain evidence="13">S-188037</strain>
    </source>
</reference>
<evidence type="ECO:0000313" key="14">
    <source>
        <dbReference type="Proteomes" id="UP001202328"/>
    </source>
</evidence>
<evidence type="ECO:0000256" key="2">
    <source>
        <dbReference type="ARBA" id="ARBA00001970"/>
    </source>
</evidence>
<evidence type="ECO:0000313" key="13">
    <source>
        <dbReference type="EMBL" id="KAI3928841.1"/>
    </source>
</evidence>
<evidence type="ECO:0000256" key="4">
    <source>
        <dbReference type="ARBA" id="ARBA00022617"/>
    </source>
</evidence>